<accession>A0ABW4K906</accession>
<evidence type="ECO:0000256" key="1">
    <source>
        <dbReference type="SAM" id="SignalP"/>
    </source>
</evidence>
<proteinExistence type="predicted"/>
<name>A0ABW4K906_9HYPH</name>
<gene>
    <name evidence="2" type="ORF">ACFSCV_16810</name>
</gene>
<organism evidence="2 3">
    <name type="scientific">Methylopila henanensis</name>
    <dbReference type="NCBI Taxonomy" id="873516"/>
    <lineage>
        <taxon>Bacteria</taxon>
        <taxon>Pseudomonadati</taxon>
        <taxon>Pseudomonadota</taxon>
        <taxon>Alphaproteobacteria</taxon>
        <taxon>Hyphomicrobiales</taxon>
        <taxon>Methylopilaceae</taxon>
        <taxon>Methylopila</taxon>
    </lineage>
</organism>
<protein>
    <submittedName>
        <fullName evidence="2">Uncharacterized protein</fullName>
    </submittedName>
</protein>
<evidence type="ECO:0000313" key="2">
    <source>
        <dbReference type="EMBL" id="MFD1704670.1"/>
    </source>
</evidence>
<feature type="chain" id="PRO_5046873131" evidence="1">
    <location>
        <begin position="26"/>
        <end position="136"/>
    </location>
</feature>
<keyword evidence="1" id="KW-0732">Signal</keyword>
<dbReference type="EMBL" id="JBHUER010000010">
    <property type="protein sequence ID" value="MFD1704670.1"/>
    <property type="molecule type" value="Genomic_DNA"/>
</dbReference>
<dbReference type="Proteomes" id="UP001597308">
    <property type="component" value="Unassembled WGS sequence"/>
</dbReference>
<evidence type="ECO:0000313" key="3">
    <source>
        <dbReference type="Proteomes" id="UP001597308"/>
    </source>
</evidence>
<comment type="caution">
    <text evidence="2">The sequence shown here is derived from an EMBL/GenBank/DDBJ whole genome shotgun (WGS) entry which is preliminary data.</text>
</comment>
<feature type="signal peptide" evidence="1">
    <location>
        <begin position="1"/>
        <end position="25"/>
    </location>
</feature>
<keyword evidence="3" id="KW-1185">Reference proteome</keyword>
<sequence length="136" mass="14401">MSATRIVRPFAALALLACAASAALAQGAPSAEGPQRAANPEQSAEVDAKYVAACSAKVPKELCGCVVGVANVHINDIAERQVFYDYMMGEVDKAKAQRAMFSPEKSRTFNVALQKADSLLGQECDKFKPKDAAPPK</sequence>
<dbReference type="RefSeq" id="WP_378800716.1">
    <property type="nucleotide sequence ID" value="NZ_JBHUER010000010.1"/>
</dbReference>
<reference evidence="3" key="1">
    <citation type="journal article" date="2019" name="Int. J. Syst. Evol. Microbiol.">
        <title>The Global Catalogue of Microorganisms (GCM) 10K type strain sequencing project: providing services to taxonomists for standard genome sequencing and annotation.</title>
        <authorList>
            <consortium name="The Broad Institute Genomics Platform"/>
            <consortium name="The Broad Institute Genome Sequencing Center for Infectious Disease"/>
            <person name="Wu L."/>
            <person name="Ma J."/>
        </authorList>
    </citation>
    <scope>NUCLEOTIDE SEQUENCE [LARGE SCALE GENOMIC DNA]</scope>
    <source>
        <strain evidence="3">KCTC 23707</strain>
    </source>
</reference>